<organism evidence="6">
    <name type="scientific">hydrothermal vent metagenome</name>
    <dbReference type="NCBI Taxonomy" id="652676"/>
    <lineage>
        <taxon>unclassified sequences</taxon>
        <taxon>metagenomes</taxon>
        <taxon>ecological metagenomes</taxon>
    </lineage>
</organism>
<protein>
    <submittedName>
        <fullName evidence="6">Thioredoxin</fullName>
    </submittedName>
</protein>
<dbReference type="PROSITE" id="PS51352">
    <property type="entry name" value="THIOREDOXIN_2"/>
    <property type="match status" value="1"/>
</dbReference>
<dbReference type="InterPro" id="IPR013766">
    <property type="entry name" value="Thioredoxin_domain"/>
</dbReference>
<dbReference type="GO" id="GO:0015035">
    <property type="term" value="F:protein-disulfide reductase activity"/>
    <property type="evidence" value="ECO:0007669"/>
    <property type="project" value="InterPro"/>
</dbReference>
<evidence type="ECO:0000259" key="5">
    <source>
        <dbReference type="PROSITE" id="PS51352"/>
    </source>
</evidence>
<feature type="domain" description="Thioredoxin" evidence="5">
    <location>
        <begin position="1"/>
        <end position="106"/>
    </location>
</feature>
<dbReference type="SUPFAM" id="SSF52833">
    <property type="entry name" value="Thioredoxin-like"/>
    <property type="match status" value="1"/>
</dbReference>
<evidence type="ECO:0000256" key="2">
    <source>
        <dbReference type="ARBA" id="ARBA00022982"/>
    </source>
</evidence>
<evidence type="ECO:0000256" key="1">
    <source>
        <dbReference type="ARBA" id="ARBA00022448"/>
    </source>
</evidence>
<keyword evidence="2" id="KW-0249">Electron transport</keyword>
<gene>
    <name evidence="6" type="ORF">MNB_SUP05-10-214</name>
</gene>
<reference evidence="6" key="1">
    <citation type="submission" date="2016-10" db="EMBL/GenBank/DDBJ databases">
        <authorList>
            <person name="de Groot N.N."/>
        </authorList>
    </citation>
    <scope>NUCLEOTIDE SEQUENCE</scope>
</reference>
<keyword evidence="3" id="KW-1015">Disulfide bond</keyword>
<dbReference type="InterPro" id="IPR005746">
    <property type="entry name" value="Thioredoxin"/>
</dbReference>
<dbReference type="AlphaFoldDB" id="A0A1W1DC88"/>
<keyword evidence="4" id="KW-0676">Redox-active center</keyword>
<dbReference type="NCBIfam" id="TIGR01068">
    <property type="entry name" value="thioredoxin"/>
    <property type="match status" value="1"/>
</dbReference>
<evidence type="ECO:0000313" key="6">
    <source>
        <dbReference type="EMBL" id="SFV78223.1"/>
    </source>
</evidence>
<dbReference type="PIRSF" id="PIRSF000077">
    <property type="entry name" value="Thioredoxin"/>
    <property type="match status" value="1"/>
</dbReference>
<accession>A0A1W1DC88</accession>
<dbReference type="GO" id="GO:0005829">
    <property type="term" value="C:cytosol"/>
    <property type="evidence" value="ECO:0007669"/>
    <property type="project" value="TreeGrafter"/>
</dbReference>
<dbReference type="Gene3D" id="3.40.30.10">
    <property type="entry name" value="Glutaredoxin"/>
    <property type="match status" value="1"/>
</dbReference>
<dbReference type="InterPro" id="IPR036249">
    <property type="entry name" value="Thioredoxin-like_sf"/>
</dbReference>
<evidence type="ECO:0000256" key="3">
    <source>
        <dbReference type="ARBA" id="ARBA00023157"/>
    </source>
</evidence>
<dbReference type="PROSITE" id="PS00194">
    <property type="entry name" value="THIOREDOXIN_1"/>
    <property type="match status" value="1"/>
</dbReference>
<name>A0A1W1DC88_9ZZZZ</name>
<sequence>MAVLELNKDNFDETIQNNDIVVLDFWAPWCGPCKQFAPTYDEISNKFDGDVVFAKINTEDEQELGGHFQIRSIPTLMIFREQVAIFSQPGAMAGADLEAIVNKAKELDMEEVRKEIAKQQEENS</sequence>
<dbReference type="CDD" id="cd02947">
    <property type="entry name" value="TRX_family"/>
    <property type="match status" value="1"/>
</dbReference>
<dbReference type="InterPro" id="IPR017937">
    <property type="entry name" value="Thioredoxin_CS"/>
</dbReference>
<dbReference type="EMBL" id="FPHQ01000323">
    <property type="protein sequence ID" value="SFV78223.1"/>
    <property type="molecule type" value="Genomic_DNA"/>
</dbReference>
<dbReference type="PANTHER" id="PTHR45663:SF40">
    <property type="entry name" value="THIOREDOXIN 2"/>
    <property type="match status" value="1"/>
</dbReference>
<evidence type="ECO:0000256" key="4">
    <source>
        <dbReference type="ARBA" id="ARBA00023284"/>
    </source>
</evidence>
<proteinExistence type="predicted"/>
<dbReference type="PRINTS" id="PR00421">
    <property type="entry name" value="THIOREDOXIN"/>
</dbReference>
<dbReference type="Pfam" id="PF00085">
    <property type="entry name" value="Thioredoxin"/>
    <property type="match status" value="1"/>
</dbReference>
<keyword evidence="1" id="KW-0813">Transport</keyword>
<dbReference type="PANTHER" id="PTHR45663">
    <property type="entry name" value="GEO12009P1"/>
    <property type="match status" value="1"/>
</dbReference>